<gene>
    <name evidence="1" type="ORF">C5F51_28565</name>
</gene>
<protein>
    <submittedName>
        <fullName evidence="1">Mammalian cell entry protein</fullName>
    </submittedName>
</protein>
<keyword evidence="2" id="KW-1185">Reference proteome</keyword>
<dbReference type="InterPro" id="IPR052336">
    <property type="entry name" value="MlaD_Phospholipid_Transporter"/>
</dbReference>
<name>A0A2S5ZYV3_9NOCA</name>
<dbReference type="PANTHER" id="PTHR33371">
    <property type="entry name" value="INTERMEMBRANE PHOSPHOLIPID TRANSPORT SYSTEM BINDING PROTEIN MLAD-RELATED"/>
    <property type="match status" value="1"/>
</dbReference>
<dbReference type="AlphaFoldDB" id="A0A2S5ZYV3"/>
<sequence>MPNYTIPGMATSRRRVLAIGSAVAAVAMGVTLTWAGWRGGDGQMRVDVLTEQIGDGIVVGSRVQIDGVAVGAVGNIAEAGPGRQRITLALDDSGIPGLTDHLAVDYVPSNLFGISELRLSRGQGGTPVHAGSIVDLTRAQANRVHDATMGALLRSLSDVLPSVMTPQLTQLLTQVATDVKAFAPILEALITTTRLAAETQRLLPSELFGNYAQGLSGIPSLLSGSVVQLTSFGRIQVLRTDRQWFDDGVSLMSDQVFPAIGSTADTAERYLGPYTDMLAPLFAALAHTVPDPQRSGAELRQLLDAIGGAFQPSPNGPVLNLDVTLRGVPGLAQPLRGTVPGAGGGAR</sequence>
<organism evidence="1 2">
    <name type="scientific">Nocardia nova</name>
    <dbReference type="NCBI Taxonomy" id="37330"/>
    <lineage>
        <taxon>Bacteria</taxon>
        <taxon>Bacillati</taxon>
        <taxon>Actinomycetota</taxon>
        <taxon>Actinomycetes</taxon>
        <taxon>Mycobacteriales</taxon>
        <taxon>Nocardiaceae</taxon>
        <taxon>Nocardia</taxon>
    </lineage>
</organism>
<dbReference type="EMBL" id="PSZD01000024">
    <property type="protein sequence ID" value="PPJ23393.1"/>
    <property type="molecule type" value="Genomic_DNA"/>
</dbReference>
<reference evidence="1 2" key="1">
    <citation type="submission" date="2018-02" db="EMBL/GenBank/DDBJ databases">
        <title>8 Nocardia nova and 1 Nocardia cyriacigeorgica strain used for evolution to TMP-SMX.</title>
        <authorList>
            <person name="Mehta H."/>
            <person name="Weng J."/>
            <person name="Shamoo Y."/>
        </authorList>
    </citation>
    <scope>NUCLEOTIDE SEQUENCE [LARGE SCALE GENOMIC DNA]</scope>
    <source>
        <strain evidence="1 2">BAA2227</strain>
    </source>
</reference>
<proteinExistence type="predicted"/>
<evidence type="ECO:0000313" key="2">
    <source>
        <dbReference type="Proteomes" id="UP000238356"/>
    </source>
</evidence>
<dbReference type="PANTHER" id="PTHR33371:SF4">
    <property type="entry name" value="INTERMEMBRANE PHOSPHOLIPID TRANSPORT SYSTEM BINDING PROTEIN MLAD"/>
    <property type="match status" value="1"/>
</dbReference>
<evidence type="ECO:0000313" key="1">
    <source>
        <dbReference type="EMBL" id="PPJ23393.1"/>
    </source>
</evidence>
<comment type="caution">
    <text evidence="1">The sequence shown here is derived from an EMBL/GenBank/DDBJ whole genome shotgun (WGS) entry which is preliminary data.</text>
</comment>
<accession>A0A2S5ZYV3</accession>
<dbReference type="Proteomes" id="UP000238356">
    <property type="component" value="Unassembled WGS sequence"/>
</dbReference>